<reference evidence="2" key="1">
    <citation type="journal article" date="2023" name="Front. Plant Sci.">
        <title>Chromosomal-level genome assembly of Melastoma candidum provides insights into trichome evolution.</title>
        <authorList>
            <person name="Zhong Y."/>
            <person name="Wu W."/>
            <person name="Sun C."/>
            <person name="Zou P."/>
            <person name="Liu Y."/>
            <person name="Dai S."/>
            <person name="Zhou R."/>
        </authorList>
    </citation>
    <scope>NUCLEOTIDE SEQUENCE [LARGE SCALE GENOMIC DNA]</scope>
</reference>
<comment type="caution">
    <text evidence="1">The sequence shown here is derived from an EMBL/GenBank/DDBJ whole genome shotgun (WGS) entry which is preliminary data.</text>
</comment>
<protein>
    <submittedName>
        <fullName evidence="1">Uncharacterized protein</fullName>
    </submittedName>
</protein>
<proteinExistence type="predicted"/>
<evidence type="ECO:0000313" key="2">
    <source>
        <dbReference type="Proteomes" id="UP001057402"/>
    </source>
</evidence>
<sequence length="102" mass="11956">MAEDAENIRVTEQYLRCQVKNILSAEGDERTMRDVKIVVWRAFFRRYKMVEIGFSKSSLYQARLVAQRFPCSSFCTIEPNKKCLILGWKGTPLLSLSAWKFR</sequence>
<organism evidence="1 2">
    <name type="scientific">Melastoma candidum</name>
    <dbReference type="NCBI Taxonomy" id="119954"/>
    <lineage>
        <taxon>Eukaryota</taxon>
        <taxon>Viridiplantae</taxon>
        <taxon>Streptophyta</taxon>
        <taxon>Embryophyta</taxon>
        <taxon>Tracheophyta</taxon>
        <taxon>Spermatophyta</taxon>
        <taxon>Magnoliopsida</taxon>
        <taxon>eudicotyledons</taxon>
        <taxon>Gunneridae</taxon>
        <taxon>Pentapetalae</taxon>
        <taxon>rosids</taxon>
        <taxon>malvids</taxon>
        <taxon>Myrtales</taxon>
        <taxon>Melastomataceae</taxon>
        <taxon>Melastomatoideae</taxon>
        <taxon>Melastomateae</taxon>
        <taxon>Melastoma</taxon>
    </lineage>
</organism>
<evidence type="ECO:0000313" key="1">
    <source>
        <dbReference type="EMBL" id="KAI4329819.1"/>
    </source>
</evidence>
<keyword evidence="2" id="KW-1185">Reference proteome</keyword>
<dbReference type="EMBL" id="CM042887">
    <property type="protein sequence ID" value="KAI4329819.1"/>
    <property type="molecule type" value="Genomic_DNA"/>
</dbReference>
<gene>
    <name evidence="1" type="ORF">MLD38_028163</name>
</gene>
<name>A0ACB9N083_9MYRT</name>
<accession>A0ACB9N083</accession>
<dbReference type="Proteomes" id="UP001057402">
    <property type="component" value="Chromosome 8"/>
</dbReference>